<dbReference type="InterPro" id="IPR019325">
    <property type="entry name" value="NEDD4/Bsd2"/>
</dbReference>
<evidence type="ECO:0000256" key="5">
    <source>
        <dbReference type="SAM" id="MobiDB-lite"/>
    </source>
</evidence>
<dbReference type="STRING" id="1314771.A0A197JJH5"/>
<dbReference type="AlphaFoldDB" id="A0A197JJH5"/>
<gene>
    <name evidence="6" type="ORF">K457DRAFT_80778</name>
</gene>
<dbReference type="Proteomes" id="UP000078512">
    <property type="component" value="Unassembled WGS sequence"/>
</dbReference>
<organism evidence="6 7">
    <name type="scientific">Linnemannia elongata AG-77</name>
    <dbReference type="NCBI Taxonomy" id="1314771"/>
    <lineage>
        <taxon>Eukaryota</taxon>
        <taxon>Fungi</taxon>
        <taxon>Fungi incertae sedis</taxon>
        <taxon>Mucoromycota</taxon>
        <taxon>Mortierellomycotina</taxon>
        <taxon>Mortierellomycetes</taxon>
        <taxon>Mortierellales</taxon>
        <taxon>Mortierellaceae</taxon>
        <taxon>Linnemannia</taxon>
    </lineage>
</organism>
<feature type="compositionally biased region" description="Low complexity" evidence="5">
    <location>
        <begin position="7"/>
        <end position="39"/>
    </location>
</feature>
<keyword evidence="3" id="KW-1133">Transmembrane helix</keyword>
<proteinExistence type="predicted"/>
<dbReference type="GO" id="GO:0006511">
    <property type="term" value="P:ubiquitin-dependent protein catabolic process"/>
    <property type="evidence" value="ECO:0007669"/>
    <property type="project" value="TreeGrafter"/>
</dbReference>
<evidence type="ECO:0000256" key="3">
    <source>
        <dbReference type="ARBA" id="ARBA00022989"/>
    </source>
</evidence>
<keyword evidence="2" id="KW-0812">Transmembrane</keyword>
<feature type="compositionally biased region" description="Low complexity" evidence="5">
    <location>
        <begin position="48"/>
        <end position="77"/>
    </location>
</feature>
<dbReference type="GO" id="GO:0016020">
    <property type="term" value="C:membrane"/>
    <property type="evidence" value="ECO:0007669"/>
    <property type="project" value="UniProtKB-SubCell"/>
</dbReference>
<evidence type="ECO:0000256" key="1">
    <source>
        <dbReference type="ARBA" id="ARBA00004141"/>
    </source>
</evidence>
<sequence>MILNPFLSLSSLSSSSPPSASTLSSPPSSSTSTSGSNTLIRDTEHDGGAPSSSSSSPSSSSATTHQGSGSSSASGPGRLQPTRSSNRPSVAVDGVFSNISAKPEVKGQKDDERRPPTYESAVQDVTPPYFEMTVMSPSSQYGGRGDSVFGDEILVDGLPVGNILQFLWNIAVAGSFQFLGALLTYLLHNSHASKSGSMAGLGITLLNFGIRMRGGLGTIFNNDASTNNPDPSTYTYNPIIGEITQISKPALPSMDDTGYIGAPPPPGYGYEANVDSREMDWLQMDLESHWVSMVLMMAGWMVLVKALAEYAIAKRTESIIKARLENEDLEDGGLGDEVEEEEEMEELQDRLRGGNRDVTGGRIVGYISSEDDV</sequence>
<keyword evidence="7" id="KW-1185">Reference proteome</keyword>
<dbReference type="Pfam" id="PF10176">
    <property type="entry name" value="NEDD4_Bsd2"/>
    <property type="match status" value="1"/>
</dbReference>
<dbReference type="GO" id="GO:0005783">
    <property type="term" value="C:endoplasmic reticulum"/>
    <property type="evidence" value="ECO:0007669"/>
    <property type="project" value="TreeGrafter"/>
</dbReference>
<dbReference type="PANTHER" id="PTHR13396:SF5">
    <property type="entry name" value="NEDD4 FAMILY INTERACTING PROTEIN"/>
    <property type="match status" value="1"/>
</dbReference>
<dbReference type="GO" id="GO:0030001">
    <property type="term" value="P:metal ion transport"/>
    <property type="evidence" value="ECO:0007669"/>
    <property type="project" value="InterPro"/>
</dbReference>
<evidence type="ECO:0000313" key="7">
    <source>
        <dbReference type="Proteomes" id="UP000078512"/>
    </source>
</evidence>
<evidence type="ECO:0008006" key="8">
    <source>
        <dbReference type="Google" id="ProtNLM"/>
    </source>
</evidence>
<dbReference type="GO" id="GO:0048471">
    <property type="term" value="C:perinuclear region of cytoplasm"/>
    <property type="evidence" value="ECO:0007669"/>
    <property type="project" value="TreeGrafter"/>
</dbReference>
<dbReference type="OrthoDB" id="10003116at2759"/>
<evidence type="ECO:0000256" key="4">
    <source>
        <dbReference type="ARBA" id="ARBA00023136"/>
    </source>
</evidence>
<dbReference type="GO" id="GO:0031398">
    <property type="term" value="P:positive regulation of protein ubiquitination"/>
    <property type="evidence" value="ECO:0007669"/>
    <property type="project" value="TreeGrafter"/>
</dbReference>
<feature type="compositionally biased region" description="Basic and acidic residues" evidence="5">
    <location>
        <begin position="103"/>
        <end position="116"/>
    </location>
</feature>
<evidence type="ECO:0000256" key="2">
    <source>
        <dbReference type="ARBA" id="ARBA00022692"/>
    </source>
</evidence>
<name>A0A197JJH5_9FUNG</name>
<dbReference type="PANTHER" id="PTHR13396">
    <property type="entry name" value="NEDD4 FAMILY INTERACTING PROTEIN 1/2"/>
    <property type="match status" value="1"/>
</dbReference>
<accession>A0A197JJH5</accession>
<feature type="region of interest" description="Disordered" evidence="5">
    <location>
        <begin position="1"/>
        <end position="119"/>
    </location>
</feature>
<reference evidence="6 7" key="1">
    <citation type="submission" date="2016-05" db="EMBL/GenBank/DDBJ databases">
        <title>Genome sequencing reveals origins of a unique bacterial endosymbiosis in the earliest lineages of terrestrial Fungi.</title>
        <authorList>
            <consortium name="DOE Joint Genome Institute"/>
            <person name="Uehling J."/>
            <person name="Gryganskyi A."/>
            <person name="Hameed K."/>
            <person name="Tschaplinski T."/>
            <person name="Misztal P."/>
            <person name="Wu S."/>
            <person name="Desiro A."/>
            <person name="Vande Pol N."/>
            <person name="Du Z.-Y."/>
            <person name="Zienkiewicz A."/>
            <person name="Zienkiewicz K."/>
            <person name="Morin E."/>
            <person name="Tisserant E."/>
            <person name="Splivallo R."/>
            <person name="Hainaut M."/>
            <person name="Henrissat B."/>
            <person name="Ohm R."/>
            <person name="Kuo A."/>
            <person name="Yan J."/>
            <person name="Lipzen A."/>
            <person name="Nolan M."/>
            <person name="Labutti K."/>
            <person name="Barry K."/>
            <person name="Goldstein A."/>
            <person name="Labbe J."/>
            <person name="Schadt C."/>
            <person name="Tuskan G."/>
            <person name="Grigoriev I."/>
            <person name="Martin F."/>
            <person name="Vilgalys R."/>
            <person name="Bonito G."/>
        </authorList>
    </citation>
    <scope>NUCLEOTIDE SEQUENCE [LARGE SCALE GENOMIC DNA]</scope>
    <source>
        <strain evidence="6 7">AG-77</strain>
    </source>
</reference>
<protein>
    <recommendedName>
        <fullName evidence="8">Metal homeostatis protein bsd2</fullName>
    </recommendedName>
</protein>
<comment type="subcellular location">
    <subcellularLocation>
        <location evidence="1">Membrane</location>
        <topology evidence="1">Multi-pass membrane protein</topology>
    </subcellularLocation>
</comment>
<dbReference type="EMBL" id="KV442079">
    <property type="protein sequence ID" value="OAQ25357.1"/>
    <property type="molecule type" value="Genomic_DNA"/>
</dbReference>
<dbReference type="GO" id="GO:0005794">
    <property type="term" value="C:Golgi apparatus"/>
    <property type="evidence" value="ECO:0007669"/>
    <property type="project" value="TreeGrafter"/>
</dbReference>
<dbReference type="GO" id="GO:0007034">
    <property type="term" value="P:vacuolar transport"/>
    <property type="evidence" value="ECO:0007669"/>
    <property type="project" value="InterPro"/>
</dbReference>
<evidence type="ECO:0000313" key="6">
    <source>
        <dbReference type="EMBL" id="OAQ25357.1"/>
    </source>
</evidence>
<keyword evidence="4" id="KW-0472">Membrane</keyword>